<dbReference type="InterPro" id="IPR050753">
    <property type="entry name" value="Peptidase_M14_domain"/>
</dbReference>
<dbReference type="Gene3D" id="3.40.630.10">
    <property type="entry name" value="Zn peptidases"/>
    <property type="match status" value="1"/>
</dbReference>
<dbReference type="PROSITE" id="PS52035">
    <property type="entry name" value="PEPTIDASE_M14"/>
    <property type="match status" value="1"/>
</dbReference>
<evidence type="ECO:0000259" key="3">
    <source>
        <dbReference type="PROSITE" id="PS52035"/>
    </source>
</evidence>
<dbReference type="InterPro" id="IPR000834">
    <property type="entry name" value="Peptidase_M14"/>
</dbReference>
<dbReference type="PANTHER" id="PTHR11532:SF57">
    <property type="entry name" value="CARBOXYPEPTIDASE D, B"/>
    <property type="match status" value="1"/>
</dbReference>
<evidence type="ECO:0000313" key="4">
    <source>
        <dbReference type="EMBL" id="KAK8552591.1"/>
    </source>
</evidence>
<protein>
    <recommendedName>
        <fullName evidence="3">Peptidase M14 domain-containing protein</fullName>
    </recommendedName>
</protein>
<reference evidence="4 5" key="1">
    <citation type="journal article" date="2024" name="G3 (Bethesda)">
        <title>Genome assembly of Hibiscus sabdariffa L. provides insights into metabolisms of medicinal natural products.</title>
        <authorList>
            <person name="Kim T."/>
        </authorList>
    </citation>
    <scope>NUCLEOTIDE SEQUENCE [LARGE SCALE GENOMIC DNA]</scope>
    <source>
        <strain evidence="4">TK-2024</strain>
        <tissue evidence="4">Old leaves</tissue>
    </source>
</reference>
<comment type="caution">
    <text evidence="4">The sequence shown here is derived from an EMBL/GenBank/DDBJ whole genome shotgun (WGS) entry which is preliminary data.</text>
</comment>
<gene>
    <name evidence="4" type="ORF">V6N12_041176</name>
</gene>
<name>A0ABR2E5V3_9ROSI</name>
<dbReference type="Pfam" id="PF00246">
    <property type="entry name" value="Peptidase_M14"/>
    <property type="match status" value="1"/>
</dbReference>
<dbReference type="EMBL" id="JBBPBM010000020">
    <property type="protein sequence ID" value="KAK8552591.1"/>
    <property type="molecule type" value="Genomic_DNA"/>
</dbReference>
<dbReference type="SUPFAM" id="SSF53187">
    <property type="entry name" value="Zn-dependent exopeptidases"/>
    <property type="match status" value="1"/>
</dbReference>
<sequence length="257" mass="29486">MMDEEASDYRIANHYGKTCFFSLGAPKIHLRVLCIFRVGNECSDAEMIQISDKPGKEEPEPAFKVNDLVLCYLERKNYDACPDDGTFRFLASIYSKSYYNMSLSKQFERGITNGAAWYPIYDSMQDWNYIHGGCFELTLEISDNKWPNSKESKECTSLGAIEVKKICSQRSAEEFGFDVLGEEISILEKELTQGYQESTEDSSPHIWHLQDLAQSGEKIYSPRTAEEFVVDVLGEEISILEKELTQGYQEQYWVLSQ</sequence>
<evidence type="ECO:0000256" key="2">
    <source>
        <dbReference type="PROSITE-ProRule" id="PRU01379"/>
    </source>
</evidence>
<proteinExistence type="inferred from homology"/>
<dbReference type="Proteomes" id="UP001472677">
    <property type="component" value="Unassembled WGS sequence"/>
</dbReference>
<comment type="similarity">
    <text evidence="1 2">Belongs to the peptidase M14 family.</text>
</comment>
<organism evidence="4 5">
    <name type="scientific">Hibiscus sabdariffa</name>
    <name type="common">roselle</name>
    <dbReference type="NCBI Taxonomy" id="183260"/>
    <lineage>
        <taxon>Eukaryota</taxon>
        <taxon>Viridiplantae</taxon>
        <taxon>Streptophyta</taxon>
        <taxon>Embryophyta</taxon>
        <taxon>Tracheophyta</taxon>
        <taxon>Spermatophyta</taxon>
        <taxon>Magnoliopsida</taxon>
        <taxon>eudicotyledons</taxon>
        <taxon>Gunneridae</taxon>
        <taxon>Pentapetalae</taxon>
        <taxon>rosids</taxon>
        <taxon>malvids</taxon>
        <taxon>Malvales</taxon>
        <taxon>Malvaceae</taxon>
        <taxon>Malvoideae</taxon>
        <taxon>Hibiscus</taxon>
    </lineage>
</organism>
<dbReference type="PANTHER" id="PTHR11532">
    <property type="entry name" value="PROTEASE M14 CARBOXYPEPTIDASE"/>
    <property type="match status" value="1"/>
</dbReference>
<feature type="active site" description="Proton donor/acceptor" evidence="2">
    <location>
        <position position="140"/>
    </location>
</feature>
<evidence type="ECO:0000313" key="5">
    <source>
        <dbReference type="Proteomes" id="UP001472677"/>
    </source>
</evidence>
<evidence type="ECO:0000256" key="1">
    <source>
        <dbReference type="ARBA" id="ARBA00005988"/>
    </source>
</evidence>
<accession>A0ABR2E5V3</accession>
<feature type="domain" description="Peptidase M14" evidence="3">
    <location>
        <begin position="1"/>
        <end position="170"/>
    </location>
</feature>
<keyword evidence="5" id="KW-1185">Reference proteome</keyword>